<dbReference type="GO" id="GO:0004499">
    <property type="term" value="F:N,N-dimethylaniline monooxygenase activity"/>
    <property type="evidence" value="ECO:0007669"/>
    <property type="project" value="InterPro"/>
</dbReference>
<dbReference type="InterPro" id="IPR000960">
    <property type="entry name" value="Flavin_mOase"/>
</dbReference>
<evidence type="ECO:0000259" key="6">
    <source>
        <dbReference type="Pfam" id="PF19834"/>
    </source>
</evidence>
<dbReference type="InterPro" id="IPR045632">
    <property type="entry name" value="DUF6314"/>
</dbReference>
<dbReference type="PRINTS" id="PR00370">
    <property type="entry name" value="FMOXYGENASE"/>
</dbReference>
<evidence type="ECO:0000256" key="5">
    <source>
        <dbReference type="ARBA" id="ARBA00023002"/>
    </source>
</evidence>
<dbReference type="PANTHER" id="PTHR23023">
    <property type="entry name" value="DIMETHYLANILINE MONOOXYGENASE"/>
    <property type="match status" value="1"/>
</dbReference>
<evidence type="ECO:0000256" key="1">
    <source>
        <dbReference type="ARBA" id="ARBA00009183"/>
    </source>
</evidence>
<gene>
    <name evidence="7" type="ORF">HIM_08323</name>
</gene>
<comment type="similarity">
    <text evidence="1">Belongs to the FMO family.</text>
</comment>
<dbReference type="AlphaFoldDB" id="A0A0F7ZYD5"/>
<evidence type="ECO:0000256" key="4">
    <source>
        <dbReference type="ARBA" id="ARBA00022857"/>
    </source>
</evidence>
<proteinExistence type="inferred from homology"/>
<reference evidence="7 8" key="1">
    <citation type="journal article" date="2014" name="Genome Biol. Evol.">
        <title>Comparative genomics and transcriptomics analyses reveal divergent lifestyle features of nematode endoparasitic fungus Hirsutella minnesotensis.</title>
        <authorList>
            <person name="Lai Y."/>
            <person name="Liu K."/>
            <person name="Zhang X."/>
            <person name="Zhang X."/>
            <person name="Li K."/>
            <person name="Wang N."/>
            <person name="Shu C."/>
            <person name="Wu Y."/>
            <person name="Wang C."/>
            <person name="Bushley K.E."/>
            <person name="Xiang M."/>
            <person name="Liu X."/>
        </authorList>
    </citation>
    <scope>NUCLEOTIDE SEQUENCE [LARGE SCALE GENOMIC DNA]</scope>
    <source>
        <strain evidence="7 8">3608</strain>
    </source>
</reference>
<name>A0A0F7ZYD5_9HYPO</name>
<accession>A0A0F7ZYD5</accession>
<dbReference type="GO" id="GO:0050661">
    <property type="term" value="F:NADP binding"/>
    <property type="evidence" value="ECO:0007669"/>
    <property type="project" value="InterPro"/>
</dbReference>
<dbReference type="InterPro" id="IPR020946">
    <property type="entry name" value="Flavin_mOase-like"/>
</dbReference>
<keyword evidence="2" id="KW-0285">Flavoprotein</keyword>
<dbReference type="GO" id="GO:0050660">
    <property type="term" value="F:flavin adenine dinucleotide binding"/>
    <property type="evidence" value="ECO:0007669"/>
    <property type="project" value="InterPro"/>
</dbReference>
<protein>
    <recommendedName>
        <fullName evidence="6">DUF6314 domain-containing protein</fullName>
    </recommendedName>
</protein>
<organism evidence="7 8">
    <name type="scientific">Hirsutella minnesotensis 3608</name>
    <dbReference type="NCBI Taxonomy" id="1043627"/>
    <lineage>
        <taxon>Eukaryota</taxon>
        <taxon>Fungi</taxon>
        <taxon>Dikarya</taxon>
        <taxon>Ascomycota</taxon>
        <taxon>Pezizomycotina</taxon>
        <taxon>Sordariomycetes</taxon>
        <taxon>Hypocreomycetidae</taxon>
        <taxon>Hypocreales</taxon>
        <taxon>Ophiocordycipitaceae</taxon>
        <taxon>Hirsutella</taxon>
    </lineage>
</organism>
<keyword evidence="8" id="KW-1185">Reference proteome</keyword>
<evidence type="ECO:0000313" key="7">
    <source>
        <dbReference type="EMBL" id="KJZ72282.1"/>
    </source>
</evidence>
<keyword evidence="4" id="KW-0521">NADP</keyword>
<dbReference type="SUPFAM" id="SSF51905">
    <property type="entry name" value="FAD/NAD(P)-binding domain"/>
    <property type="match status" value="2"/>
</dbReference>
<feature type="domain" description="DUF6314" evidence="6">
    <location>
        <begin position="563"/>
        <end position="741"/>
    </location>
</feature>
<dbReference type="Proteomes" id="UP000054481">
    <property type="component" value="Unassembled WGS sequence"/>
</dbReference>
<evidence type="ECO:0000313" key="8">
    <source>
        <dbReference type="Proteomes" id="UP000054481"/>
    </source>
</evidence>
<keyword evidence="3" id="KW-0274">FAD</keyword>
<dbReference type="Gene3D" id="3.50.50.60">
    <property type="entry name" value="FAD/NAD(P)-binding domain"/>
    <property type="match status" value="1"/>
</dbReference>
<keyword evidence="5" id="KW-0560">Oxidoreductase</keyword>
<sequence length="741" mass="82036">MPKSVCVVGAGPSGLAVAKTLLHNAPKGTFNVSVFDQQAAIGGLWPTSPADGQRQIHPLMLANQSRHTMHFSDLAWNDDAPHVPRAWQVGRYLERYHERFLAGNPAFILRLGTRIIGAEVLQDGWSIVLETNGKQETARFDYLVVASGHFGKPIIPPKIISEPRVVPVIHSSQYRNLKALLGEQPARKGKILVVGGQMSGIEIAGTIAAHLSSAINSPDKSDVAGIDHYSVHHVVQRPTWVFPTFTTPEPGAAAAPFLPLDFASYNANNRPLPLVNMQGHISEGSAKLVNGIFEISLGTDQSVFSRQLQVDDKAKSEPAYLAISDWYCDFVRSGLITLSKGKLESLQGTTARLDSDGTGIHDVAAVVLATGFDPSPCLSFLPKEVLAKLHHSPQHPTQPIALAFHGTHHPDVPRLGFVGFYRSPYWGVIQMQARFLAEFWSHPIKPQESLSRKLAVDHSAEHTLELRDDPKLSQFPMGDYPWIMQEMAEALDIEPRQPSPHDRPKLSHNKQPLDMLMPSWYVSPSDNAAAHEEASKSVQQMIQVANEGLTTPKFVAGAVFRSLLGTWKLERDLVSKIPSHPSGHFSGTAQFLLRDQTSDGLKCAGNESANSVSSDQEPSAGLEYLYIEDGEFKTDAGFGFRASRRYVWRYDEQRDILSVWFAKPEDPLRADYLFHEVEFEQPSNGQRGLGWRATAGHLCIDDFYNVEYNFAFKAVNLVDWSIGYTVKGPKKDYTISGRYTR</sequence>
<evidence type="ECO:0000256" key="3">
    <source>
        <dbReference type="ARBA" id="ARBA00022827"/>
    </source>
</evidence>
<dbReference type="EMBL" id="KQ030549">
    <property type="protein sequence ID" value="KJZ72282.1"/>
    <property type="molecule type" value="Genomic_DNA"/>
</dbReference>
<dbReference type="OrthoDB" id="66881at2759"/>
<dbReference type="Pfam" id="PF00743">
    <property type="entry name" value="FMO-like"/>
    <property type="match status" value="1"/>
</dbReference>
<dbReference type="InterPro" id="IPR050346">
    <property type="entry name" value="FMO-like"/>
</dbReference>
<dbReference type="InterPro" id="IPR036188">
    <property type="entry name" value="FAD/NAD-bd_sf"/>
</dbReference>
<evidence type="ECO:0000256" key="2">
    <source>
        <dbReference type="ARBA" id="ARBA00022630"/>
    </source>
</evidence>
<dbReference type="Pfam" id="PF19834">
    <property type="entry name" value="DUF6314"/>
    <property type="match status" value="1"/>
</dbReference>